<accession>A0A371GCW9</accession>
<proteinExistence type="predicted"/>
<dbReference type="EMBL" id="QJKJ01005947">
    <property type="protein sequence ID" value="RDX88408.1"/>
    <property type="molecule type" value="Genomic_DNA"/>
</dbReference>
<evidence type="ECO:0000313" key="2">
    <source>
        <dbReference type="EMBL" id="RDX88408.1"/>
    </source>
</evidence>
<protein>
    <submittedName>
        <fullName evidence="2">Uncharacterized protein</fullName>
    </submittedName>
</protein>
<feature type="non-terminal residue" evidence="2">
    <location>
        <position position="1"/>
    </location>
</feature>
<comment type="caution">
    <text evidence="2">The sequence shown here is derived from an EMBL/GenBank/DDBJ whole genome shotgun (WGS) entry which is preliminary data.</text>
</comment>
<dbReference type="Proteomes" id="UP000257109">
    <property type="component" value="Unassembled WGS sequence"/>
</dbReference>
<keyword evidence="3" id="KW-1185">Reference proteome</keyword>
<reference evidence="2" key="1">
    <citation type="submission" date="2018-05" db="EMBL/GenBank/DDBJ databases">
        <title>Draft genome of Mucuna pruriens seed.</title>
        <authorList>
            <person name="Nnadi N.E."/>
            <person name="Vos R."/>
            <person name="Hasami M.H."/>
            <person name="Devisetty U.K."/>
            <person name="Aguiy J.C."/>
        </authorList>
    </citation>
    <scope>NUCLEOTIDE SEQUENCE [LARGE SCALE GENOMIC DNA]</scope>
    <source>
        <strain evidence="2">JCA_2017</strain>
    </source>
</reference>
<dbReference type="AlphaFoldDB" id="A0A371GCW9"/>
<sequence>MESTTKRPGVNVLDFDLDPRHFSIEERPNPMGDLKEVQIGPSDTQRIKIDKALELEEED</sequence>
<organism evidence="2 3">
    <name type="scientific">Mucuna pruriens</name>
    <name type="common">Velvet bean</name>
    <name type="synonym">Dolichos pruriens</name>
    <dbReference type="NCBI Taxonomy" id="157652"/>
    <lineage>
        <taxon>Eukaryota</taxon>
        <taxon>Viridiplantae</taxon>
        <taxon>Streptophyta</taxon>
        <taxon>Embryophyta</taxon>
        <taxon>Tracheophyta</taxon>
        <taxon>Spermatophyta</taxon>
        <taxon>Magnoliopsida</taxon>
        <taxon>eudicotyledons</taxon>
        <taxon>Gunneridae</taxon>
        <taxon>Pentapetalae</taxon>
        <taxon>rosids</taxon>
        <taxon>fabids</taxon>
        <taxon>Fabales</taxon>
        <taxon>Fabaceae</taxon>
        <taxon>Papilionoideae</taxon>
        <taxon>50 kb inversion clade</taxon>
        <taxon>NPAAA clade</taxon>
        <taxon>indigoferoid/millettioid clade</taxon>
        <taxon>Phaseoleae</taxon>
        <taxon>Mucuna</taxon>
    </lineage>
</organism>
<dbReference type="OrthoDB" id="101614at2759"/>
<name>A0A371GCW9_MUCPR</name>
<evidence type="ECO:0000256" key="1">
    <source>
        <dbReference type="SAM" id="MobiDB-lite"/>
    </source>
</evidence>
<feature type="region of interest" description="Disordered" evidence="1">
    <location>
        <begin position="24"/>
        <end position="45"/>
    </location>
</feature>
<gene>
    <name evidence="2" type="ORF">CR513_30008</name>
</gene>
<feature type="compositionally biased region" description="Basic and acidic residues" evidence="1">
    <location>
        <begin position="24"/>
        <end position="36"/>
    </location>
</feature>
<evidence type="ECO:0000313" key="3">
    <source>
        <dbReference type="Proteomes" id="UP000257109"/>
    </source>
</evidence>